<organism evidence="1 2">
    <name type="scientific">Corchorus olitorius</name>
    <dbReference type="NCBI Taxonomy" id="93759"/>
    <lineage>
        <taxon>Eukaryota</taxon>
        <taxon>Viridiplantae</taxon>
        <taxon>Streptophyta</taxon>
        <taxon>Embryophyta</taxon>
        <taxon>Tracheophyta</taxon>
        <taxon>Spermatophyta</taxon>
        <taxon>Magnoliopsida</taxon>
        <taxon>eudicotyledons</taxon>
        <taxon>Gunneridae</taxon>
        <taxon>Pentapetalae</taxon>
        <taxon>rosids</taxon>
        <taxon>malvids</taxon>
        <taxon>Malvales</taxon>
        <taxon>Malvaceae</taxon>
        <taxon>Grewioideae</taxon>
        <taxon>Apeibeae</taxon>
        <taxon>Corchorus</taxon>
    </lineage>
</organism>
<proteinExistence type="predicted"/>
<sequence length="48" mass="5635">MLSWHIELASFPRIASDDMLLRYVEKDDKWDADMWGIGECKMTLFVGI</sequence>
<gene>
    <name evidence="1" type="ORF">COLO4_24803</name>
</gene>
<evidence type="ECO:0000313" key="1">
    <source>
        <dbReference type="EMBL" id="OMO78221.1"/>
    </source>
</evidence>
<dbReference type="EMBL" id="AWUE01018796">
    <property type="protein sequence ID" value="OMO78221.1"/>
    <property type="molecule type" value="Genomic_DNA"/>
</dbReference>
<name>A0A1R3I6T0_9ROSI</name>
<evidence type="ECO:0000313" key="2">
    <source>
        <dbReference type="Proteomes" id="UP000187203"/>
    </source>
</evidence>
<keyword evidence="2" id="KW-1185">Reference proteome</keyword>
<reference evidence="2" key="1">
    <citation type="submission" date="2013-09" db="EMBL/GenBank/DDBJ databases">
        <title>Corchorus olitorius genome sequencing.</title>
        <authorList>
            <person name="Alam M."/>
            <person name="Haque M.S."/>
            <person name="Islam M.S."/>
            <person name="Emdad E.M."/>
            <person name="Islam M.M."/>
            <person name="Ahmed B."/>
            <person name="Halim A."/>
            <person name="Hossen Q.M.M."/>
            <person name="Hossain M.Z."/>
            <person name="Ahmed R."/>
            <person name="Khan M.M."/>
            <person name="Islam R."/>
            <person name="Rashid M.M."/>
            <person name="Khan S.A."/>
            <person name="Rahman M.S."/>
            <person name="Alam M."/>
            <person name="Yahiya A.S."/>
            <person name="Khan M.S."/>
            <person name="Azam M.S."/>
            <person name="Haque T."/>
            <person name="Lashkar M.Z.H."/>
            <person name="Akhand A.I."/>
            <person name="Morshed G."/>
            <person name="Roy S."/>
            <person name="Uddin K.S."/>
            <person name="Rabeya T."/>
            <person name="Hossain A.S."/>
            <person name="Chowdhury A."/>
            <person name="Snigdha A.R."/>
            <person name="Mortoza M.S."/>
            <person name="Matin S.A."/>
            <person name="Hoque S.M.E."/>
            <person name="Islam M.K."/>
            <person name="Roy D.K."/>
            <person name="Haider R."/>
            <person name="Moosa M.M."/>
            <person name="Elias S.M."/>
            <person name="Hasan A.M."/>
            <person name="Jahan S."/>
            <person name="Shafiuddin M."/>
            <person name="Mahmood N."/>
            <person name="Shommy N.S."/>
        </authorList>
    </citation>
    <scope>NUCLEOTIDE SEQUENCE [LARGE SCALE GENOMIC DNA]</scope>
    <source>
        <strain evidence="2">cv. O-4</strain>
    </source>
</reference>
<dbReference type="Proteomes" id="UP000187203">
    <property type="component" value="Unassembled WGS sequence"/>
</dbReference>
<comment type="caution">
    <text evidence="1">The sequence shown here is derived from an EMBL/GenBank/DDBJ whole genome shotgun (WGS) entry which is preliminary data.</text>
</comment>
<dbReference type="AlphaFoldDB" id="A0A1R3I6T0"/>
<protein>
    <submittedName>
        <fullName evidence="1">Uncharacterized protein</fullName>
    </submittedName>
</protein>
<accession>A0A1R3I6T0</accession>